<dbReference type="KEGG" id="bqy:MUS_1937"/>
<dbReference type="InterPro" id="IPR006626">
    <property type="entry name" value="PbH1"/>
</dbReference>
<name>I2C5J0_BACAY</name>
<dbReference type="Gene3D" id="2.160.10.20">
    <property type="entry name" value="Insect antifreeze protein"/>
    <property type="match status" value="1"/>
</dbReference>
<gene>
    <name evidence="3" type="primary">yobO</name>
    <name evidence="3" type="ORF">MUS_1937</name>
</gene>
<dbReference type="KEGG" id="bya:BANAU_1721"/>
<dbReference type="Proteomes" id="UP000002878">
    <property type="component" value="Chromosome"/>
</dbReference>
<dbReference type="Gene3D" id="2.160.20.10">
    <property type="entry name" value="Single-stranded right-handed beta-helix, Pectin lyase-like"/>
    <property type="match status" value="1"/>
</dbReference>
<evidence type="ECO:0000259" key="1">
    <source>
        <dbReference type="Pfam" id="PF11962"/>
    </source>
</evidence>
<proteinExistence type="predicted"/>
<feature type="domain" description="Rhamnogalacturonase A/B/Epimerase-like pectate lyase" evidence="2">
    <location>
        <begin position="88"/>
        <end position="291"/>
    </location>
</feature>
<dbReference type="SMART" id="SM00710">
    <property type="entry name" value="PbH1"/>
    <property type="match status" value="7"/>
</dbReference>
<keyword evidence="3" id="KW-0378">Hydrolase</keyword>
<dbReference type="InterPro" id="IPR024535">
    <property type="entry name" value="RHGA/B-epi-like_pectate_lyase"/>
</dbReference>
<dbReference type="InterPro" id="IPR021865">
    <property type="entry name" value="Peptidase_G2"/>
</dbReference>
<dbReference type="Gene3D" id="4.10.80.40">
    <property type="entry name" value="succinate dehydrogenase protein domain"/>
    <property type="match status" value="1"/>
</dbReference>
<evidence type="ECO:0000313" key="4">
    <source>
        <dbReference type="Proteomes" id="UP000002878"/>
    </source>
</evidence>
<dbReference type="HOGENOM" id="CLU_353624_0_0_9"/>
<keyword evidence="3" id="KW-0326">Glycosidase</keyword>
<dbReference type="EMBL" id="CP003332">
    <property type="protein sequence ID" value="AFJ61914.1"/>
    <property type="molecule type" value="Genomic_DNA"/>
</dbReference>
<evidence type="ECO:0000259" key="2">
    <source>
        <dbReference type="Pfam" id="PF12708"/>
    </source>
</evidence>
<dbReference type="EC" id="3.2.1.67" evidence="3"/>
<dbReference type="AlphaFoldDB" id="I2C5J0"/>
<dbReference type="InterPro" id="IPR012334">
    <property type="entry name" value="Pectin_lyas_fold"/>
</dbReference>
<accession>I2C5J0</accession>
<dbReference type="Gene3D" id="2.40.300.10">
    <property type="entry name" value="Head decoration protein D"/>
    <property type="match status" value="1"/>
</dbReference>
<feature type="domain" description="Peptidase G2 IMC autoproteolytic cleavage" evidence="1">
    <location>
        <begin position="620"/>
        <end position="848"/>
    </location>
</feature>
<dbReference type="GO" id="GO:0047911">
    <property type="term" value="F:galacturan 1,4-alpha-galacturonidase activity"/>
    <property type="evidence" value="ECO:0007669"/>
    <property type="project" value="UniProtKB-EC"/>
</dbReference>
<organism evidence="3 4">
    <name type="scientific">Bacillus amyloliquefaciens (strain Y2)</name>
    <name type="common">Bacillus amyloliquefaciens subsp. plantarum (strain B9601-Y2)</name>
    <dbReference type="NCBI Taxonomy" id="1155777"/>
    <lineage>
        <taxon>Bacteria</taxon>
        <taxon>Bacillati</taxon>
        <taxon>Bacillota</taxon>
        <taxon>Bacilli</taxon>
        <taxon>Bacillales</taxon>
        <taxon>Bacillaceae</taxon>
        <taxon>Bacillus</taxon>
        <taxon>Bacillus amyloliquefaciens group</taxon>
    </lineage>
</organism>
<dbReference type="Pfam" id="PF11962">
    <property type="entry name" value="Peptidase_G2"/>
    <property type="match status" value="1"/>
</dbReference>
<reference evidence="3 4" key="1">
    <citation type="journal article" date="2012" name="J. Biotechnol.">
        <title>Genome sequence of the plant growth promoting strain Bacillus amyloliquefaciens subsp. plantarum B9601-Y2 and expression of mersacidin and other secondary metabolites.</title>
        <authorList>
            <person name="He P."/>
            <person name="Hao K."/>
            <person name="Blom J."/>
            <person name="Ruckert C."/>
            <person name="Vater J."/>
            <person name="Mao Z."/>
            <person name="Wu Y."/>
            <person name="Hou M."/>
            <person name="He P."/>
            <person name="He Y."/>
            <person name="Borriss R."/>
        </authorList>
    </citation>
    <scope>NUCLEOTIDE SEQUENCE [LARGE SCALE GENOMIC DNA]</scope>
    <source>
        <strain evidence="3">Y2</strain>
    </source>
</reference>
<protein>
    <submittedName>
        <fullName evidence="3">Galacturan 1,4-alpha-galacturonidase</fullName>
        <ecNumber evidence="3">3.2.1.67</ecNumber>
    </submittedName>
</protein>
<dbReference type="MEROPS" id="G02.001"/>
<dbReference type="InterPro" id="IPR011050">
    <property type="entry name" value="Pectin_lyase_fold/virulence"/>
</dbReference>
<dbReference type="RefSeq" id="WP_014417854.1">
    <property type="nucleotide sequence ID" value="NC_017061.1"/>
</dbReference>
<evidence type="ECO:0000313" key="3">
    <source>
        <dbReference type="EMBL" id="AFJ61914.1"/>
    </source>
</evidence>
<dbReference type="PATRIC" id="fig|1126211.3.peg.1842"/>
<dbReference type="Pfam" id="PF12708">
    <property type="entry name" value="Pect-lyase_RHGA_epim"/>
    <property type="match status" value="1"/>
</dbReference>
<sequence length="852" mass="91468">MGFKYYDKKTEQYVPMSIELLKSDGVSFTAPEIKKAFDTASQDITNVISTVDSSLTDIKNTIGDISKIPASGATIVDKVLNEFIRRSVNVQDFGAKGDGITDDTEAFKAAFASGKREVFVPAGIYMVQGLHIPSYVRLYGVGSGSIIKLHPTAAGTSCVLTNSDYTNGNEYILIEDLDLDWNLDKKDNTITNGTNANCVGIVNSKFVRVRNVNARNPGVHGFDVSSPVWNSSSDGADHYQPNGSKYVWIENCTATNYGDDGFTTHYSDYIFFTNCYAYDANGSAHSKGASNSNGFEIDDGSKNVWLVNCYSRKNCRGFEVKAHNRAPAARNVNLINCYSENDIRAFDFRHIGFHLASEKISTSACDINVVNCTAQHPIFSDLYQGLNPRALVISAYRNVNVSNFNAIGDPTYDYKNTTVISTQYKSRNINLSNITVSGFTTASNDIYVIGGAQKSDNVNVSNVTINQSALVGIAVGSKVGSVNINNVNMTGTNKAGSIGVYCTNSQANISAAMCEQYATPSKIAGKTYTFIPNNFKGGTRIATTSGYAKTNTSVVMASSGGGQATGDASAVIATTGGSKAEGPRNAVIASSGGSKTTAEGSRSLVVASNNSSIEGSGSSRVVIGSQSVVNRKGYTTIWGYGTSDTPSISNIKIEHDAMRGNIALTGQVKGASTFADYAEYFESADGRAIPTGYMVTLDGDKIKKANLGDKVLGVISETAGIVLGESLFNWQGRYLKNEFGGLIYEDTDVTFVDSEGIQRTEIRRLPKENPNFNANEEYVPRSERPEWNIVGMFGQIFVRIDETVQNGDRIVPKAGKGSKSSDASGYPVMKITTPYAKERGYGVAVCLITPTV</sequence>
<dbReference type="SUPFAM" id="SSF51126">
    <property type="entry name" value="Pectin lyase-like"/>
    <property type="match status" value="1"/>
</dbReference>